<dbReference type="EMBL" id="FZOS01000002">
    <property type="protein sequence ID" value="SNS18044.1"/>
    <property type="molecule type" value="Genomic_DNA"/>
</dbReference>
<feature type="domain" description="Cyclic nucleotide-binding" evidence="4">
    <location>
        <begin position="33"/>
        <end position="119"/>
    </location>
</feature>
<evidence type="ECO:0000256" key="1">
    <source>
        <dbReference type="ARBA" id="ARBA00023015"/>
    </source>
</evidence>
<dbReference type="PANTHER" id="PTHR24567">
    <property type="entry name" value="CRP FAMILY TRANSCRIPTIONAL REGULATORY PROTEIN"/>
    <property type="match status" value="1"/>
</dbReference>
<dbReference type="Pfam" id="PF13545">
    <property type="entry name" value="HTH_Crp_2"/>
    <property type="match status" value="1"/>
</dbReference>
<accession>A0A239CF10</accession>
<gene>
    <name evidence="5" type="ORF">SAMN06295912_102139</name>
</gene>
<protein>
    <submittedName>
        <fullName evidence="5">cAMP-binding domain of CRP or a regulatory subunit of cAMP-dependent protein kinases</fullName>
    </submittedName>
</protein>
<dbReference type="GO" id="GO:0003677">
    <property type="term" value="F:DNA binding"/>
    <property type="evidence" value="ECO:0007669"/>
    <property type="project" value="UniProtKB-KW"/>
</dbReference>
<reference evidence="6" key="1">
    <citation type="submission" date="2017-06" db="EMBL/GenBank/DDBJ databases">
        <authorList>
            <person name="Varghese N."/>
            <person name="Submissions S."/>
        </authorList>
    </citation>
    <scope>NUCLEOTIDE SEQUENCE [LARGE SCALE GENOMIC DNA]</scope>
    <source>
        <strain evidence="6">LNB2</strain>
    </source>
</reference>
<dbReference type="SUPFAM" id="SSF51206">
    <property type="entry name" value="cAMP-binding domain-like"/>
    <property type="match status" value="1"/>
</dbReference>
<keyword evidence="1" id="KW-0805">Transcription regulation</keyword>
<sequence length="239" mass="25755">MADARGRLPEAMAALPGDLAGRLWRDAATVRAKAGQTVLEIGAPSTQVYIVLEGKVQVALYSLGGHEVILRDLAAGALFGELAAIDERPRSATITALSDCQLASLPASAFRAAVAESSDGALWLAARLAMQIRSLTEKVFELNALRVRERLHCELLRLCEGLDGQDATIEPCPTHAELAARIGTHREAVTREMGFLAQRGIAVQRARQLTITDLPALRQLVRDAVGGISIFEDADRDRR</sequence>
<dbReference type="SUPFAM" id="SSF46785">
    <property type="entry name" value="Winged helix' DNA-binding domain"/>
    <property type="match status" value="1"/>
</dbReference>
<dbReference type="InterPro" id="IPR050397">
    <property type="entry name" value="Env_Response_Regulators"/>
</dbReference>
<dbReference type="GO" id="GO:0003700">
    <property type="term" value="F:DNA-binding transcription factor activity"/>
    <property type="evidence" value="ECO:0007669"/>
    <property type="project" value="TreeGrafter"/>
</dbReference>
<keyword evidence="6" id="KW-1185">Reference proteome</keyword>
<evidence type="ECO:0000256" key="3">
    <source>
        <dbReference type="ARBA" id="ARBA00023163"/>
    </source>
</evidence>
<keyword evidence="5" id="KW-0808">Transferase</keyword>
<dbReference type="InterPro" id="IPR036388">
    <property type="entry name" value="WH-like_DNA-bd_sf"/>
</dbReference>
<dbReference type="InterPro" id="IPR012318">
    <property type="entry name" value="HTH_CRP"/>
</dbReference>
<name>A0A239CF10_9SPHN</name>
<dbReference type="InterPro" id="IPR018490">
    <property type="entry name" value="cNMP-bd_dom_sf"/>
</dbReference>
<dbReference type="GO" id="GO:0005829">
    <property type="term" value="C:cytosol"/>
    <property type="evidence" value="ECO:0007669"/>
    <property type="project" value="TreeGrafter"/>
</dbReference>
<dbReference type="AlphaFoldDB" id="A0A239CF10"/>
<dbReference type="RefSeq" id="WP_144033699.1">
    <property type="nucleotide sequence ID" value="NZ_FZOS01000002.1"/>
</dbReference>
<dbReference type="Gene3D" id="2.60.120.10">
    <property type="entry name" value="Jelly Rolls"/>
    <property type="match status" value="1"/>
</dbReference>
<dbReference type="GO" id="GO:0016301">
    <property type="term" value="F:kinase activity"/>
    <property type="evidence" value="ECO:0007669"/>
    <property type="project" value="UniProtKB-KW"/>
</dbReference>
<keyword evidence="3" id="KW-0804">Transcription</keyword>
<proteinExistence type="predicted"/>
<dbReference type="CDD" id="cd00038">
    <property type="entry name" value="CAP_ED"/>
    <property type="match status" value="1"/>
</dbReference>
<evidence type="ECO:0000313" key="5">
    <source>
        <dbReference type="EMBL" id="SNS18044.1"/>
    </source>
</evidence>
<dbReference type="Proteomes" id="UP000198281">
    <property type="component" value="Unassembled WGS sequence"/>
</dbReference>
<dbReference type="InterPro" id="IPR000595">
    <property type="entry name" value="cNMP-bd_dom"/>
</dbReference>
<evidence type="ECO:0000313" key="6">
    <source>
        <dbReference type="Proteomes" id="UP000198281"/>
    </source>
</evidence>
<evidence type="ECO:0000259" key="4">
    <source>
        <dbReference type="PROSITE" id="PS50042"/>
    </source>
</evidence>
<dbReference type="InterPro" id="IPR014710">
    <property type="entry name" value="RmlC-like_jellyroll"/>
</dbReference>
<dbReference type="InterPro" id="IPR036390">
    <property type="entry name" value="WH_DNA-bd_sf"/>
</dbReference>
<keyword evidence="2" id="KW-0238">DNA-binding</keyword>
<dbReference type="Pfam" id="PF00027">
    <property type="entry name" value="cNMP_binding"/>
    <property type="match status" value="1"/>
</dbReference>
<dbReference type="SMART" id="SM00100">
    <property type="entry name" value="cNMP"/>
    <property type="match status" value="1"/>
</dbReference>
<dbReference type="OrthoDB" id="3182344at2"/>
<dbReference type="PANTHER" id="PTHR24567:SF74">
    <property type="entry name" value="HTH-TYPE TRANSCRIPTIONAL REGULATOR ARCR"/>
    <property type="match status" value="1"/>
</dbReference>
<organism evidence="5 6">
    <name type="scientific">Edaphosphingomonas laterariae</name>
    <dbReference type="NCBI Taxonomy" id="861865"/>
    <lineage>
        <taxon>Bacteria</taxon>
        <taxon>Pseudomonadati</taxon>
        <taxon>Pseudomonadota</taxon>
        <taxon>Alphaproteobacteria</taxon>
        <taxon>Sphingomonadales</taxon>
        <taxon>Rhizorhabdaceae</taxon>
        <taxon>Edaphosphingomonas</taxon>
    </lineage>
</organism>
<dbReference type="Gene3D" id="1.10.10.10">
    <property type="entry name" value="Winged helix-like DNA-binding domain superfamily/Winged helix DNA-binding domain"/>
    <property type="match status" value="1"/>
</dbReference>
<keyword evidence="5" id="KW-0418">Kinase</keyword>
<dbReference type="PROSITE" id="PS50042">
    <property type="entry name" value="CNMP_BINDING_3"/>
    <property type="match status" value="1"/>
</dbReference>
<evidence type="ECO:0000256" key="2">
    <source>
        <dbReference type="ARBA" id="ARBA00023125"/>
    </source>
</evidence>